<dbReference type="PANTHER" id="PTHR43752:SF2">
    <property type="entry name" value="BNR_ASP-BOX REPEAT FAMILY PROTEIN"/>
    <property type="match status" value="1"/>
</dbReference>
<proteinExistence type="predicted"/>
<dbReference type="InParanoid" id="A0A136JCN1"/>
<dbReference type="Proteomes" id="UP000070501">
    <property type="component" value="Unassembled WGS sequence"/>
</dbReference>
<feature type="domain" description="Sialidase" evidence="1">
    <location>
        <begin position="49"/>
        <end position="372"/>
    </location>
</feature>
<dbReference type="Pfam" id="PF13088">
    <property type="entry name" value="BNR_2"/>
    <property type="match status" value="1"/>
</dbReference>
<evidence type="ECO:0000313" key="3">
    <source>
        <dbReference type="Proteomes" id="UP000070501"/>
    </source>
</evidence>
<keyword evidence="2" id="KW-0378">Hydrolase</keyword>
<evidence type="ECO:0000259" key="1">
    <source>
        <dbReference type="Pfam" id="PF13088"/>
    </source>
</evidence>
<reference evidence="3" key="1">
    <citation type="submission" date="2016-02" db="EMBL/GenBank/DDBJ databases">
        <title>Draft genome sequence of Microdochium bolleyi, a fungal endophyte of beachgrass.</title>
        <authorList>
            <consortium name="DOE Joint Genome Institute"/>
            <person name="David A.S."/>
            <person name="May G."/>
            <person name="Haridas S."/>
            <person name="Lim J."/>
            <person name="Wang M."/>
            <person name="Labutti K."/>
            <person name="Lipzen A."/>
            <person name="Barry K."/>
            <person name="Grigoriev I.V."/>
        </authorList>
    </citation>
    <scope>NUCLEOTIDE SEQUENCE [LARGE SCALE GENOMIC DNA]</scope>
    <source>
        <strain evidence="3">J235TASD1</strain>
    </source>
</reference>
<name>A0A136JCN1_9PEZI</name>
<organism evidence="2 3">
    <name type="scientific">Microdochium bolleyi</name>
    <dbReference type="NCBI Taxonomy" id="196109"/>
    <lineage>
        <taxon>Eukaryota</taxon>
        <taxon>Fungi</taxon>
        <taxon>Dikarya</taxon>
        <taxon>Ascomycota</taxon>
        <taxon>Pezizomycotina</taxon>
        <taxon>Sordariomycetes</taxon>
        <taxon>Xylariomycetidae</taxon>
        <taxon>Xylariales</taxon>
        <taxon>Microdochiaceae</taxon>
        <taxon>Microdochium</taxon>
    </lineage>
</organism>
<protein>
    <submittedName>
        <fullName evidence="2">Glycosyl hydrolase</fullName>
    </submittedName>
</protein>
<dbReference type="Gene3D" id="2.120.10.10">
    <property type="match status" value="1"/>
</dbReference>
<dbReference type="OrthoDB" id="504663at2759"/>
<dbReference type="SUPFAM" id="SSF50939">
    <property type="entry name" value="Sialidases"/>
    <property type="match status" value="1"/>
</dbReference>
<dbReference type="PANTHER" id="PTHR43752">
    <property type="entry name" value="BNR/ASP-BOX REPEAT FAMILY PROTEIN"/>
    <property type="match status" value="1"/>
</dbReference>
<evidence type="ECO:0000313" key="2">
    <source>
        <dbReference type="EMBL" id="KXJ94920.1"/>
    </source>
</evidence>
<dbReference type="EMBL" id="KQ964247">
    <property type="protein sequence ID" value="KXJ94920.1"/>
    <property type="molecule type" value="Genomic_DNA"/>
</dbReference>
<keyword evidence="3" id="KW-1185">Reference proteome</keyword>
<dbReference type="InterPro" id="IPR011040">
    <property type="entry name" value="Sialidase"/>
</dbReference>
<sequence length="394" mass="43872">MNTQSSNKATALESGPLTQSNKPFAHKECFVPAETAQCHASNLLSLSNGDMLCAWFGGSQEGKPDISIYLARLPANATTWGRAERVTFDSTRSEQNPVLFQTPNGKELWLMYTSQHAGDQDLAVVKYQVSHDNGASWAQPSVLFPEPGTFIRQPMILLDDGAWAIPIFKCRAEPGTRWIGNDDISAIRVSRDEGKTWSETEVPDSFGAVHMNVRQLNDKSYLGLYRSRWADHVYMSTSRNGIEWTTPRPTELPNPNAGICFDVLPSGRVLAVYNHSSRADAQGRREGLYDDIADAGDDRKNQNSRHAGKEAFWGAPRAPLCLAWSDDNGRSWRTRVLEEGDGFCMTNNSEQKLNRELSYPSIAQGPDGAVHVAFTFWRQKIKHVVLDPAVLDKE</sequence>
<gene>
    <name evidence="2" type="ORF">Micbo1qcDRAFT_221421</name>
</gene>
<dbReference type="CDD" id="cd15482">
    <property type="entry name" value="Sialidase_non-viral"/>
    <property type="match status" value="1"/>
</dbReference>
<dbReference type="AlphaFoldDB" id="A0A136JCN1"/>
<dbReference type="GO" id="GO:0016787">
    <property type="term" value="F:hydrolase activity"/>
    <property type="evidence" value="ECO:0007669"/>
    <property type="project" value="UniProtKB-KW"/>
</dbReference>
<dbReference type="InterPro" id="IPR036278">
    <property type="entry name" value="Sialidase_sf"/>
</dbReference>
<accession>A0A136JCN1</accession>